<dbReference type="PRINTS" id="PR00420">
    <property type="entry name" value="RNGMNOXGNASE"/>
</dbReference>
<protein>
    <submittedName>
        <fullName evidence="2">Hydroxylase</fullName>
    </submittedName>
</protein>
<dbReference type="InterPro" id="IPR036188">
    <property type="entry name" value="FAD/NAD-bd_sf"/>
</dbReference>
<sequence>MVHRTRPCNRRAARRAGYDDRWIRIAARAGLARMTSATADAIAFPPGPGPASGAAPQATPDVLIIGGGPAGSTAAIQLARAGWKVTVLEKSRHPRFHIGESLLPMTMPLLERLGVMEDMRAIGTLKLGADFSREDGGYNTFRFDQALDARCGFALQVPRDRFDRILFEKARSEGVDAHEQTQVTAVDFDGDQPIVWARQGEHRVEIRPRWLLDASGRDAFLGTRLKLRRKNAQHQSAAVFSHFTGVARRPGADAGNISIYRHRHGWIWLIPLPNDVTSVGAVCFPDYLKTRSGELEAFLHQTLALNPEVAERMAGAVRVAPVHATGNYAYDSTRMSGPRWLLLGDAYAFVDPMFSSGVHLAMHSGEHGAAMVDAALRAPRRAPALRRALQRRQDAGVREFKWFIYRFTSPTMRLLFANPRDFLQVESALVAMLAGDVFDSPRVKRRLRLFRLIYGAHVLSMVPQAFKAWRRRRCQPAEGFRGETLQPDPAGQA</sequence>
<dbReference type="eggNOG" id="COG0644">
    <property type="taxonomic scope" value="Bacteria"/>
</dbReference>
<dbReference type="STRING" id="1045855.DSC_00445"/>
<dbReference type="AlphaFoldDB" id="G7US73"/>
<keyword evidence="3" id="KW-1185">Reference proteome</keyword>
<dbReference type="InterPro" id="IPR002938">
    <property type="entry name" value="FAD-bd"/>
</dbReference>
<reference evidence="2 3" key="1">
    <citation type="journal article" date="2012" name="J. Bacteriol.">
        <title>Complete Genome Sequence of the BTEX-Degrading Bacterium Pseudoxanthomonas spadix BD-a59.</title>
        <authorList>
            <person name="Lee S.H."/>
            <person name="Jin H.M."/>
            <person name="Lee H.J."/>
            <person name="Kim J.M."/>
            <person name="Jeon C.O."/>
        </authorList>
    </citation>
    <scope>NUCLEOTIDE SEQUENCE [LARGE SCALE GENOMIC DNA]</scope>
    <source>
        <strain evidence="2 3">BD-a59</strain>
    </source>
</reference>
<dbReference type="Proteomes" id="UP000005870">
    <property type="component" value="Chromosome"/>
</dbReference>
<accession>G7US73</accession>
<feature type="domain" description="FAD-binding" evidence="1">
    <location>
        <begin position="61"/>
        <end position="363"/>
    </location>
</feature>
<dbReference type="InterPro" id="IPR050816">
    <property type="entry name" value="Flavin-dep_Halogenase_NPB"/>
</dbReference>
<dbReference type="Gene3D" id="3.50.50.60">
    <property type="entry name" value="FAD/NAD(P)-binding domain"/>
    <property type="match status" value="1"/>
</dbReference>
<gene>
    <name evidence="2" type="ordered locus">DSC_00445</name>
</gene>
<dbReference type="PANTHER" id="PTHR43747:SF1">
    <property type="entry name" value="SLR1998 PROTEIN"/>
    <property type="match status" value="1"/>
</dbReference>
<evidence type="ECO:0000259" key="1">
    <source>
        <dbReference type="Pfam" id="PF01494"/>
    </source>
</evidence>
<dbReference type="KEGG" id="psd:DSC_00445"/>
<dbReference type="PANTHER" id="PTHR43747">
    <property type="entry name" value="FAD-BINDING PROTEIN"/>
    <property type="match status" value="1"/>
</dbReference>
<evidence type="ECO:0000313" key="2">
    <source>
        <dbReference type="EMBL" id="AER54742.1"/>
    </source>
</evidence>
<dbReference type="Pfam" id="PF01494">
    <property type="entry name" value="FAD_binding_3"/>
    <property type="match status" value="1"/>
</dbReference>
<name>G7US73_PSEUP</name>
<organism evidence="2 3">
    <name type="scientific">Pseudoxanthomonas spadix (strain BD-a59)</name>
    <dbReference type="NCBI Taxonomy" id="1045855"/>
    <lineage>
        <taxon>Bacteria</taxon>
        <taxon>Pseudomonadati</taxon>
        <taxon>Pseudomonadota</taxon>
        <taxon>Gammaproteobacteria</taxon>
        <taxon>Lysobacterales</taxon>
        <taxon>Lysobacteraceae</taxon>
        <taxon>Pseudoxanthomonas</taxon>
    </lineage>
</organism>
<dbReference type="EMBL" id="CP003093">
    <property type="protein sequence ID" value="AER54742.1"/>
    <property type="molecule type" value="Genomic_DNA"/>
</dbReference>
<evidence type="ECO:0000313" key="3">
    <source>
        <dbReference type="Proteomes" id="UP000005870"/>
    </source>
</evidence>
<proteinExistence type="predicted"/>
<dbReference type="SUPFAM" id="SSF51905">
    <property type="entry name" value="FAD/NAD(P)-binding domain"/>
    <property type="match status" value="1"/>
</dbReference>
<dbReference type="HOGENOM" id="CLU_024648_4_0_6"/>
<dbReference type="GO" id="GO:0071949">
    <property type="term" value="F:FAD binding"/>
    <property type="evidence" value="ECO:0007669"/>
    <property type="project" value="InterPro"/>
</dbReference>